<gene>
    <name evidence="1" type="ORF">BHS09_09005</name>
</gene>
<sequence length="744" mass="83434">MRRGFRAESVEISHFQPGDPIFETERMARVNYKPLLKKGGSSDGDIDLGEFFKPSKDEFKAISKGLRFLKYSEADAQELYNLIGGAIKLASSIVTVIGIVGSVADIAKAFGLFGPKERSTDEWLKEIGAQIEQIYGYLARENQRGLYNEALRWRVANEGARAEQWNVRISRSQGNLEALKDRAGALDDALRMMLDPNKANIAFQKSVYGYAPESGHWIDAAGTPALTRADGGTVPPYAIGIRELTSDIWDAGHYIEVLFSALRERLIVATALEPAFRSTAYDRAALLGIADGLRTFIAKWRASILVANPAAGINGGNNLYNPCSNPDHAADGILIGAVDPVTGISSLRPFGDFKIKYSRTDLPFAAWGGQWDTAVAVEPENALAAAMSAHAPLVDSVIRTCGIEALTNLERQFRIAAAQPTESQFVRFSDAKFSYGFRRIIDIDHINMPFPIVRSGTPETLDLGRLKLFAADPHKTYPATRFHREMEKTFRFRMARRAEWSRIQLGYRLWVAGLFLELCPFSRRPPEGAPSAAFPSGLIEKDYVLETDVYDCCQIRHFSFSDEDRFEREGENGERIFHNARNGRAHFRISVQFEPLAGGADDAHAGEAIVTIRALEPDTFRDAFILEVRVFESVVDYNGEKAEYPTDSMTVHMTPSYLIVGQDFFDDVWDAQMRMVQMNNEINDKYPLEFSVPRPPEPDPNPVWKIRRRALEIENGFSFIQAAQRERPELVADELIRFRPPLIR</sequence>
<evidence type="ECO:0000313" key="1">
    <source>
        <dbReference type="EMBL" id="QDE67127.1"/>
    </source>
</evidence>
<dbReference type="EMBL" id="CP017174">
    <property type="protein sequence ID" value="QDE67127.1"/>
    <property type="molecule type" value="Genomic_DNA"/>
</dbReference>
<dbReference type="AlphaFoldDB" id="A0AAE6FXS9"/>
<organism evidence="1 2">
    <name type="scientific">Myxococcus xanthus</name>
    <dbReference type="NCBI Taxonomy" id="34"/>
    <lineage>
        <taxon>Bacteria</taxon>
        <taxon>Pseudomonadati</taxon>
        <taxon>Myxococcota</taxon>
        <taxon>Myxococcia</taxon>
        <taxon>Myxococcales</taxon>
        <taxon>Cystobacterineae</taxon>
        <taxon>Myxococcaceae</taxon>
        <taxon>Myxococcus</taxon>
    </lineage>
</organism>
<accession>A0AAE6FXS9</accession>
<reference evidence="1 2" key="1">
    <citation type="journal article" date="2019" name="Science">
        <title>Social genes are selection hotspots in kin groups of a soil microbe.</title>
        <authorList>
            <person name="Wielgoss S."/>
            <person name="Wolfensberger R."/>
            <person name="Sun L."/>
            <person name="Fiegna F."/>
            <person name="Velicer G.J."/>
        </authorList>
    </citation>
    <scope>NUCLEOTIDE SEQUENCE [LARGE SCALE GENOMIC DNA]</scope>
    <source>
        <strain evidence="1 2">MC3.5.9c15</strain>
    </source>
</reference>
<name>A0AAE6FXS9_MYXXA</name>
<dbReference type="Proteomes" id="UP000320179">
    <property type="component" value="Chromosome"/>
</dbReference>
<protein>
    <submittedName>
        <fullName evidence="1">Uncharacterized protein</fullName>
    </submittedName>
</protein>
<dbReference type="RefSeq" id="WP_140797695.1">
    <property type="nucleotide sequence ID" value="NZ_CP017173.1"/>
</dbReference>
<evidence type="ECO:0000313" key="2">
    <source>
        <dbReference type="Proteomes" id="UP000320179"/>
    </source>
</evidence>
<proteinExistence type="predicted"/>